<sequence>MIDKETIYNQLTSSYGEKFTQKEAQYAIDHLDK</sequence>
<dbReference type="AlphaFoldDB" id="A0A2A1K5G4"/>
<accession>A0A2A1K5G4</accession>
<dbReference type="EMBL" id="PGWX01000730">
    <property type="protein sequence ID" value="PPJ68065.1"/>
    <property type="molecule type" value="Genomic_DNA"/>
</dbReference>
<evidence type="ECO:0000259" key="1">
    <source>
        <dbReference type="Pfam" id="PF07553"/>
    </source>
</evidence>
<protein>
    <recommendedName>
        <fullName evidence="1">Putative host cell surface-exposed lipoprotein Ltp-like HTH region domain-containing protein</fullName>
    </recommendedName>
</protein>
<evidence type="ECO:0000313" key="3">
    <source>
        <dbReference type="Proteomes" id="UP000238153"/>
    </source>
</evidence>
<dbReference type="InterPro" id="IPR036388">
    <property type="entry name" value="WH-like_DNA-bd_sf"/>
</dbReference>
<feature type="domain" description="Putative host cell surface-exposed lipoprotein Ltp-like HTH region" evidence="1">
    <location>
        <begin position="4"/>
        <end position="31"/>
    </location>
</feature>
<dbReference type="RefSeq" id="WP_076684686.1">
    <property type="nucleotide sequence ID" value="NZ_BKAY01000025.1"/>
</dbReference>
<evidence type="ECO:0000313" key="2">
    <source>
        <dbReference type="EMBL" id="PPJ68065.1"/>
    </source>
</evidence>
<gene>
    <name evidence="2" type="ORF">CV019_16000</name>
</gene>
<comment type="caution">
    <text evidence="2">The sequence shown here is derived from an EMBL/GenBank/DDBJ whole genome shotgun (WGS) entry which is preliminary data.</text>
</comment>
<reference evidence="2 3" key="1">
    <citation type="submission" date="2017-11" db="EMBL/GenBank/DDBJ databases">
        <authorList>
            <person name="Founou R.C."/>
            <person name="Founou L."/>
            <person name="Allam M."/>
            <person name="Ismail A."/>
            <person name="Essack S.Y."/>
        </authorList>
    </citation>
    <scope>NUCLEOTIDE SEQUENCE [LARGE SCALE GENOMIC DNA]</scope>
    <source>
        <strain evidence="2 3">G811N2B1</strain>
    </source>
</reference>
<dbReference type="Pfam" id="PF07553">
    <property type="entry name" value="Lipoprotein_Ltp"/>
    <property type="match status" value="1"/>
</dbReference>
<dbReference type="Gene3D" id="1.10.10.10">
    <property type="entry name" value="Winged helix-like DNA-binding domain superfamily/Winged helix DNA-binding domain"/>
    <property type="match status" value="1"/>
</dbReference>
<name>A0A2A1K5G4_STAHA</name>
<proteinExistence type="predicted"/>
<dbReference type="Proteomes" id="UP000238153">
    <property type="component" value="Unassembled WGS sequence"/>
</dbReference>
<dbReference type="InterPro" id="IPR011434">
    <property type="entry name" value="Ltp-like_HTH"/>
</dbReference>
<organism evidence="2 3">
    <name type="scientific">Staphylococcus haemolyticus</name>
    <dbReference type="NCBI Taxonomy" id="1283"/>
    <lineage>
        <taxon>Bacteria</taxon>
        <taxon>Bacillati</taxon>
        <taxon>Bacillota</taxon>
        <taxon>Bacilli</taxon>
        <taxon>Bacillales</taxon>
        <taxon>Staphylococcaceae</taxon>
        <taxon>Staphylococcus</taxon>
    </lineage>
</organism>